<organism evidence="1">
    <name type="scientific">bioreactor metagenome</name>
    <dbReference type="NCBI Taxonomy" id="1076179"/>
    <lineage>
        <taxon>unclassified sequences</taxon>
        <taxon>metagenomes</taxon>
        <taxon>ecological metagenomes</taxon>
    </lineage>
</organism>
<evidence type="ECO:0000313" key="1">
    <source>
        <dbReference type="EMBL" id="MPM95128.1"/>
    </source>
</evidence>
<sequence>MKLIYTGYKWREATGMELLLRGDEEVLKQIPTEPHAGDVYETGKEERQLSLASEFHAEPNLKTYNGWILTVGDLKRKLAVYSDETQVRLDFRGKTPFGELIDVSMPIECIGNSCTYDNGERKNLIYISGNGK</sequence>
<dbReference type="EMBL" id="VSSQ01041655">
    <property type="protein sequence ID" value="MPM95128.1"/>
    <property type="molecule type" value="Genomic_DNA"/>
</dbReference>
<reference evidence="1" key="1">
    <citation type="submission" date="2019-08" db="EMBL/GenBank/DDBJ databases">
        <authorList>
            <person name="Kucharzyk K."/>
            <person name="Murdoch R.W."/>
            <person name="Higgins S."/>
            <person name="Loffler F."/>
        </authorList>
    </citation>
    <scope>NUCLEOTIDE SEQUENCE</scope>
</reference>
<dbReference type="AlphaFoldDB" id="A0A645E175"/>
<proteinExistence type="predicted"/>
<gene>
    <name evidence="1" type="ORF">SDC9_142279</name>
</gene>
<comment type="caution">
    <text evidence="1">The sequence shown here is derived from an EMBL/GenBank/DDBJ whole genome shotgun (WGS) entry which is preliminary data.</text>
</comment>
<accession>A0A645E175</accession>
<name>A0A645E175_9ZZZZ</name>
<protein>
    <submittedName>
        <fullName evidence="1">Uncharacterized protein</fullName>
    </submittedName>
</protein>